<protein>
    <submittedName>
        <fullName evidence="1">Uncharacterized protein</fullName>
    </submittedName>
</protein>
<name>A0A834I3M9_RHYFE</name>
<gene>
    <name evidence="1" type="ORF">GWI33_013322</name>
</gene>
<dbReference type="Proteomes" id="UP000625711">
    <property type="component" value="Unassembled WGS sequence"/>
</dbReference>
<sequence>MKLIQASFIFASDVFRIHITYCQAVAAMIISKDLFLLGDQDYLRLPNKDEKRPQGPNMGRSNTAPNHSLLLFRYELTNCKLALEACHDNVLMTESKVSESAFKLS</sequence>
<accession>A0A834I3M9</accession>
<dbReference type="EMBL" id="JAACXV010013181">
    <property type="protein sequence ID" value="KAF7273992.1"/>
    <property type="molecule type" value="Genomic_DNA"/>
</dbReference>
<evidence type="ECO:0000313" key="1">
    <source>
        <dbReference type="EMBL" id="KAF7273992.1"/>
    </source>
</evidence>
<keyword evidence="2" id="KW-1185">Reference proteome</keyword>
<reference evidence="1" key="1">
    <citation type="submission" date="2020-08" db="EMBL/GenBank/DDBJ databases">
        <title>Genome sequencing and assembly of the red palm weevil Rhynchophorus ferrugineus.</title>
        <authorList>
            <person name="Dias G.B."/>
            <person name="Bergman C.M."/>
            <person name="Manee M."/>
        </authorList>
    </citation>
    <scope>NUCLEOTIDE SEQUENCE</scope>
    <source>
        <strain evidence="1">AA-2017</strain>
        <tissue evidence="1">Whole larva</tissue>
    </source>
</reference>
<evidence type="ECO:0000313" key="2">
    <source>
        <dbReference type="Proteomes" id="UP000625711"/>
    </source>
</evidence>
<dbReference type="OrthoDB" id="8123153at2759"/>
<organism evidence="1 2">
    <name type="scientific">Rhynchophorus ferrugineus</name>
    <name type="common">Red palm weevil</name>
    <name type="synonym">Curculio ferrugineus</name>
    <dbReference type="NCBI Taxonomy" id="354439"/>
    <lineage>
        <taxon>Eukaryota</taxon>
        <taxon>Metazoa</taxon>
        <taxon>Ecdysozoa</taxon>
        <taxon>Arthropoda</taxon>
        <taxon>Hexapoda</taxon>
        <taxon>Insecta</taxon>
        <taxon>Pterygota</taxon>
        <taxon>Neoptera</taxon>
        <taxon>Endopterygota</taxon>
        <taxon>Coleoptera</taxon>
        <taxon>Polyphaga</taxon>
        <taxon>Cucujiformia</taxon>
        <taxon>Curculionidae</taxon>
        <taxon>Dryophthorinae</taxon>
        <taxon>Rhynchophorus</taxon>
    </lineage>
</organism>
<comment type="caution">
    <text evidence="1">The sequence shown here is derived from an EMBL/GenBank/DDBJ whole genome shotgun (WGS) entry which is preliminary data.</text>
</comment>
<proteinExistence type="predicted"/>
<dbReference type="AlphaFoldDB" id="A0A834I3M9"/>